<sequence length="136" mass="15872">MNKQEKLENIKREMEKCKLSILGMSEMRWEGEGETEYDEYKIVYKGGEHKVRGVGFMYKRDMEKHIMKIIPGSDRVIAMKINTIPVDTLLIQVYMPTSDAEDEEVDEIYKQVEEILEENGKGQVRTMIMGDFNSIV</sequence>
<dbReference type="RefSeq" id="XP_008483607.1">
    <property type="nucleotide sequence ID" value="XM_008485385.1"/>
</dbReference>
<proteinExistence type="predicted"/>
<protein>
    <submittedName>
        <fullName evidence="2">Craniofacial development protein 2-like</fullName>
    </submittedName>
</protein>
<reference evidence="2" key="1">
    <citation type="submission" date="2025-08" db="UniProtKB">
        <authorList>
            <consortium name="RefSeq"/>
        </authorList>
    </citation>
    <scope>IDENTIFICATION</scope>
</reference>
<name>A0A1S3DLU4_DIACI</name>
<dbReference type="PaxDb" id="121845-A0A1S3DLU4"/>
<gene>
    <name evidence="2" type="primary">LOC103520298</name>
</gene>
<evidence type="ECO:0000313" key="1">
    <source>
        <dbReference type="Proteomes" id="UP000079169"/>
    </source>
</evidence>
<dbReference type="GeneID" id="103520298"/>
<dbReference type="InterPro" id="IPR036691">
    <property type="entry name" value="Endo/exonu/phosph_ase_sf"/>
</dbReference>
<dbReference type="Gene3D" id="3.60.10.10">
    <property type="entry name" value="Endonuclease/exonuclease/phosphatase"/>
    <property type="match status" value="1"/>
</dbReference>
<organism evidence="1 2">
    <name type="scientific">Diaphorina citri</name>
    <name type="common">Asian citrus psyllid</name>
    <dbReference type="NCBI Taxonomy" id="121845"/>
    <lineage>
        <taxon>Eukaryota</taxon>
        <taxon>Metazoa</taxon>
        <taxon>Ecdysozoa</taxon>
        <taxon>Arthropoda</taxon>
        <taxon>Hexapoda</taxon>
        <taxon>Insecta</taxon>
        <taxon>Pterygota</taxon>
        <taxon>Neoptera</taxon>
        <taxon>Paraneoptera</taxon>
        <taxon>Hemiptera</taxon>
        <taxon>Sternorrhyncha</taxon>
        <taxon>Psylloidea</taxon>
        <taxon>Psyllidae</taxon>
        <taxon>Diaphorininae</taxon>
        <taxon>Diaphorina</taxon>
    </lineage>
</organism>
<accession>A0A1S3DLU4</accession>
<evidence type="ECO:0000313" key="2">
    <source>
        <dbReference type="RefSeq" id="XP_008483607.1"/>
    </source>
</evidence>
<dbReference type="OMA" id="REMEKCK"/>
<dbReference type="KEGG" id="dci:103520298"/>
<dbReference type="SUPFAM" id="SSF56219">
    <property type="entry name" value="DNase I-like"/>
    <property type="match status" value="1"/>
</dbReference>
<keyword evidence="1" id="KW-1185">Reference proteome</keyword>
<dbReference type="STRING" id="121845.A0A1S3DLU4"/>
<dbReference type="Proteomes" id="UP000079169">
    <property type="component" value="Unplaced"/>
</dbReference>
<dbReference type="AlphaFoldDB" id="A0A1S3DLU4"/>
<feature type="non-terminal residue" evidence="2">
    <location>
        <position position="136"/>
    </location>
</feature>